<organism evidence="1 2">
    <name type="scientific">Zhenpiania hominis</name>
    <dbReference type="NCBI Taxonomy" id="2763644"/>
    <lineage>
        <taxon>Bacteria</taxon>
        <taxon>Bacillati</taxon>
        <taxon>Bacillota</taxon>
        <taxon>Clostridia</taxon>
        <taxon>Peptostreptococcales</taxon>
        <taxon>Anaerovoracaceae</taxon>
        <taxon>Zhenpiania</taxon>
    </lineage>
</organism>
<comment type="caution">
    <text evidence="1">The sequence shown here is derived from an EMBL/GenBank/DDBJ whole genome shotgun (WGS) entry which is preliminary data.</text>
</comment>
<evidence type="ECO:0000313" key="2">
    <source>
        <dbReference type="Proteomes" id="UP000602647"/>
    </source>
</evidence>
<sequence length="118" mass="13591">MDAVKFLKEALNFCKKQPSCDTCELLNEKMMFTCAFNISEDSMSAKDPEKLVGIIERWSAEHPIKTRQDMIIKEFPNIEMIGGFIDLRPCDMDPEINCPDGTNGCTECKKRYWLTEVE</sequence>
<dbReference type="AlphaFoldDB" id="A0A923NSX2"/>
<evidence type="ECO:0000313" key="1">
    <source>
        <dbReference type="EMBL" id="MBC6681443.1"/>
    </source>
</evidence>
<accession>A0A923NSX2</accession>
<dbReference type="EMBL" id="JACRYT010000057">
    <property type="protein sequence ID" value="MBC6681443.1"/>
    <property type="molecule type" value="Genomic_DNA"/>
</dbReference>
<proteinExistence type="predicted"/>
<reference evidence="1" key="1">
    <citation type="submission" date="2020-08" db="EMBL/GenBank/DDBJ databases">
        <title>Genome public.</title>
        <authorList>
            <person name="Liu C."/>
            <person name="Sun Q."/>
        </authorList>
    </citation>
    <scope>NUCLEOTIDE SEQUENCE</scope>
    <source>
        <strain evidence="1">BX12</strain>
    </source>
</reference>
<protein>
    <submittedName>
        <fullName evidence="1">Uncharacterized protein</fullName>
    </submittedName>
</protein>
<gene>
    <name evidence="1" type="ORF">H9L42_16685</name>
</gene>
<dbReference type="Proteomes" id="UP000602647">
    <property type="component" value="Unassembled WGS sequence"/>
</dbReference>
<dbReference type="RefSeq" id="WP_187304523.1">
    <property type="nucleotide sequence ID" value="NZ_JACRYT010000057.1"/>
</dbReference>
<name>A0A923NSX2_9FIRM</name>
<keyword evidence="2" id="KW-1185">Reference proteome</keyword>